<dbReference type="NCBIfam" id="TIGR03591">
    <property type="entry name" value="polynuc_phos"/>
    <property type="match status" value="1"/>
</dbReference>
<dbReference type="FunFam" id="2.40.50.140:FF:000189">
    <property type="entry name" value="Polyribonucleotide nucleotidyltransferase, putative"/>
    <property type="match status" value="1"/>
</dbReference>
<comment type="caution">
    <text evidence="10">The sequence shown here is derived from an EMBL/GenBank/DDBJ whole genome shotgun (WGS) entry which is preliminary data.</text>
</comment>
<evidence type="ECO:0000256" key="7">
    <source>
        <dbReference type="ARBA" id="ARBA00022884"/>
    </source>
</evidence>
<comment type="function">
    <text evidence="8">Involved in mRNA degradation. Catalyzes the phosphorolysis of single-stranded polyribonucleotides processively in the 3'- to 5'-direction.</text>
</comment>
<dbReference type="PROSITE" id="PS50084">
    <property type="entry name" value="KH_TYPE_1"/>
    <property type="match status" value="1"/>
</dbReference>
<dbReference type="Pfam" id="PF01138">
    <property type="entry name" value="RNase_PH"/>
    <property type="match status" value="2"/>
</dbReference>
<keyword evidence="3 8" id="KW-0808">Transferase</keyword>
<dbReference type="InterPro" id="IPR027408">
    <property type="entry name" value="PNPase/RNase_PH_dom_sf"/>
</dbReference>
<keyword evidence="4 8" id="KW-0548">Nucleotidyltransferase</keyword>
<feature type="binding site" evidence="8">
    <location>
        <position position="488"/>
    </location>
    <ligand>
        <name>Mg(2+)</name>
        <dbReference type="ChEBI" id="CHEBI:18420"/>
    </ligand>
</feature>
<gene>
    <name evidence="8" type="primary">pnp</name>
    <name evidence="10" type="ORF">DRH29_00970</name>
</gene>
<dbReference type="GO" id="GO:0000175">
    <property type="term" value="F:3'-5'-RNA exonuclease activity"/>
    <property type="evidence" value="ECO:0007669"/>
    <property type="project" value="TreeGrafter"/>
</dbReference>
<dbReference type="FunFam" id="3.30.230.70:FF:000001">
    <property type="entry name" value="Polyribonucleotide nucleotidyltransferase"/>
    <property type="match status" value="1"/>
</dbReference>
<dbReference type="PANTHER" id="PTHR11252:SF0">
    <property type="entry name" value="POLYRIBONUCLEOTIDE NUCLEOTIDYLTRANSFERASE 1, MITOCHONDRIAL"/>
    <property type="match status" value="1"/>
</dbReference>
<protein>
    <recommendedName>
        <fullName evidence="8">Polyribonucleotide nucleotidyltransferase</fullName>
        <ecNumber evidence="8">2.7.7.8</ecNumber>
    </recommendedName>
    <alternativeName>
        <fullName evidence="8">Polynucleotide phosphorylase</fullName>
        <shortName evidence="8">PNPase</shortName>
    </alternativeName>
</protein>
<comment type="similarity">
    <text evidence="1 8">Belongs to the polyribonucleotide nucleotidyltransferase family.</text>
</comment>
<dbReference type="SUPFAM" id="SSF54791">
    <property type="entry name" value="Eukaryotic type KH-domain (KH-domain type I)"/>
    <property type="match status" value="1"/>
</dbReference>
<dbReference type="SUPFAM" id="SSF50249">
    <property type="entry name" value="Nucleic acid-binding proteins"/>
    <property type="match status" value="1"/>
</dbReference>
<keyword evidence="5 8" id="KW-0479">Metal-binding</keyword>
<dbReference type="FunFam" id="3.30.1370.10:FF:000001">
    <property type="entry name" value="Polyribonucleotide nucleotidyltransferase"/>
    <property type="match status" value="1"/>
</dbReference>
<evidence type="ECO:0000256" key="2">
    <source>
        <dbReference type="ARBA" id="ARBA00022490"/>
    </source>
</evidence>
<proteinExistence type="inferred from homology"/>
<keyword evidence="7 8" id="KW-0694">RNA-binding</keyword>
<evidence type="ECO:0000313" key="10">
    <source>
        <dbReference type="EMBL" id="RLC37652.1"/>
    </source>
</evidence>
<dbReference type="Gene3D" id="3.30.230.70">
    <property type="entry name" value="GHMP Kinase, N-terminal domain"/>
    <property type="match status" value="2"/>
</dbReference>
<feature type="binding site" evidence="8">
    <location>
        <position position="482"/>
    </location>
    <ligand>
        <name>Mg(2+)</name>
        <dbReference type="ChEBI" id="CHEBI:18420"/>
    </ligand>
</feature>
<dbReference type="PIRSF" id="PIRSF005499">
    <property type="entry name" value="PNPase"/>
    <property type="match status" value="1"/>
</dbReference>
<name>A0A420ZDG8_UNCK3</name>
<dbReference type="CDD" id="cd11364">
    <property type="entry name" value="RNase_PH_PNPase_2"/>
    <property type="match status" value="1"/>
</dbReference>
<dbReference type="InterPro" id="IPR004088">
    <property type="entry name" value="KH_dom_type_1"/>
</dbReference>
<accession>A0A420ZDG8</accession>
<dbReference type="InterPro" id="IPR001247">
    <property type="entry name" value="ExoRNase_PH_dom1"/>
</dbReference>
<evidence type="ECO:0000256" key="6">
    <source>
        <dbReference type="ARBA" id="ARBA00022842"/>
    </source>
</evidence>
<evidence type="ECO:0000256" key="8">
    <source>
        <dbReference type="HAMAP-Rule" id="MF_01595"/>
    </source>
</evidence>
<dbReference type="CDD" id="cd11363">
    <property type="entry name" value="RNase_PH_PNPase_1"/>
    <property type="match status" value="1"/>
</dbReference>
<comment type="subcellular location">
    <subcellularLocation>
        <location evidence="8">Cytoplasm</location>
    </subcellularLocation>
</comment>
<reference evidence="10 11" key="1">
    <citation type="submission" date="2018-06" db="EMBL/GenBank/DDBJ databases">
        <title>Extensive metabolic versatility and redundancy in microbially diverse, dynamic hydrothermal sediments.</title>
        <authorList>
            <person name="Dombrowski N."/>
            <person name="Teske A."/>
            <person name="Baker B.J."/>
        </authorList>
    </citation>
    <scope>NUCLEOTIDE SEQUENCE [LARGE SCALE GENOMIC DNA]</scope>
    <source>
        <strain evidence="10">B79_G16</strain>
    </source>
</reference>
<evidence type="ECO:0000259" key="9">
    <source>
        <dbReference type="PROSITE" id="PS50126"/>
    </source>
</evidence>
<dbReference type="HAMAP" id="MF_01595">
    <property type="entry name" value="PNPase"/>
    <property type="match status" value="1"/>
</dbReference>
<dbReference type="GO" id="GO:0000287">
    <property type="term" value="F:magnesium ion binding"/>
    <property type="evidence" value="ECO:0007669"/>
    <property type="project" value="UniProtKB-UniRule"/>
</dbReference>
<dbReference type="EC" id="2.7.7.8" evidence="8"/>
<dbReference type="InterPro" id="IPR036612">
    <property type="entry name" value="KH_dom_type_1_sf"/>
</dbReference>
<dbReference type="SMART" id="SM00322">
    <property type="entry name" value="KH"/>
    <property type="match status" value="1"/>
</dbReference>
<feature type="domain" description="S1 motif" evidence="9">
    <location>
        <begin position="622"/>
        <end position="690"/>
    </location>
</feature>
<dbReference type="CDD" id="cd04472">
    <property type="entry name" value="S1_PNPase"/>
    <property type="match status" value="1"/>
</dbReference>
<evidence type="ECO:0000256" key="4">
    <source>
        <dbReference type="ARBA" id="ARBA00022695"/>
    </source>
</evidence>
<dbReference type="AlphaFoldDB" id="A0A420ZDG8"/>
<dbReference type="PANTHER" id="PTHR11252">
    <property type="entry name" value="POLYRIBONUCLEOTIDE NUCLEOTIDYLTRANSFERASE"/>
    <property type="match status" value="1"/>
</dbReference>
<dbReference type="EMBL" id="QMNG01000002">
    <property type="protein sequence ID" value="RLC37652.1"/>
    <property type="molecule type" value="Genomic_DNA"/>
</dbReference>
<dbReference type="SUPFAM" id="SSF55666">
    <property type="entry name" value="Ribonuclease PH domain 2-like"/>
    <property type="match status" value="2"/>
</dbReference>
<evidence type="ECO:0000313" key="11">
    <source>
        <dbReference type="Proteomes" id="UP000281261"/>
    </source>
</evidence>
<dbReference type="Pfam" id="PF03725">
    <property type="entry name" value="RNase_PH_C"/>
    <property type="match status" value="2"/>
</dbReference>
<dbReference type="Pfam" id="PF03726">
    <property type="entry name" value="PNPase"/>
    <property type="match status" value="1"/>
</dbReference>
<dbReference type="GO" id="GO:0005829">
    <property type="term" value="C:cytosol"/>
    <property type="evidence" value="ECO:0007669"/>
    <property type="project" value="TreeGrafter"/>
</dbReference>
<dbReference type="GO" id="GO:0006402">
    <property type="term" value="P:mRNA catabolic process"/>
    <property type="evidence" value="ECO:0007669"/>
    <property type="project" value="UniProtKB-UniRule"/>
</dbReference>
<dbReference type="SMART" id="SM00316">
    <property type="entry name" value="S1"/>
    <property type="match status" value="1"/>
</dbReference>
<dbReference type="InterPro" id="IPR003029">
    <property type="entry name" value="S1_domain"/>
</dbReference>
<dbReference type="GO" id="GO:0004654">
    <property type="term" value="F:polyribonucleotide nucleotidyltransferase activity"/>
    <property type="evidence" value="ECO:0007669"/>
    <property type="project" value="UniProtKB-UniRule"/>
</dbReference>
<sequence length="696" mass="76483">MEKFVTTLGDTKLEVETGKLAVLASGSVTLRMGDTVILATAVMSPKPREDVDFFPLLIDFEERMYAAGKISGSRFIKREGRPSEEAILSARLIDRPIRPLFPKGFYNDVQIVLTILSVDMVNDPDVLAITAASAALMQVGSPFQGPVAGVRVGYVDGKYILNPTYEQREKSKLDLVVAGTRDAIMMVEAGANEVSEDIILEGIEFGHKGMQPLITMQEDMAKQMDVAQGQHEISKTPKDLETQIFDDIKTAISDAVYHQDKTIRSAKMEELQARAIEKFATEETPEAVVAGIVNKIIGEEVRRNILEHDRRPDGRKPDEIRPLKMEVKLLPRTHGSAIFTRGETQALSTVTLGSLDDEQILDTMEQDTTKRYMHHYNFPPFATNEVRPMRSTNRREIGHGALAERALLPVIPSRLDFPYTIRVVSEILSSNGSSSMASVCGSTLSLMDAGVPIKKPIAGIAMGLITDGNKYKILTDIAGIEDFNGDMDFKVAGSRDGITALQMDIKVAGITPQIMKDALAKAKTARYILLDEMAKVIAEPRKELSPYAPRVITVKVPVDKIGDVIGPGGKIINEIIEKAGGKAVTNISIEDDGSTFITSTDAKLGEEAAQTIRQMVREIRPGERFTGKVVKITDFGAFVELTPGHDGLVHISELSNKRVNRVEDVVKEGDYLEVVVKEVDKMGRINLSHKDTLNKK</sequence>
<dbReference type="Gene3D" id="2.40.50.140">
    <property type="entry name" value="Nucleic acid-binding proteins"/>
    <property type="match status" value="1"/>
</dbReference>
<dbReference type="Pfam" id="PF00013">
    <property type="entry name" value="KH_1"/>
    <property type="match status" value="1"/>
</dbReference>
<dbReference type="GO" id="GO:0003723">
    <property type="term" value="F:RNA binding"/>
    <property type="evidence" value="ECO:0007669"/>
    <property type="project" value="UniProtKB-UniRule"/>
</dbReference>
<dbReference type="InterPro" id="IPR015848">
    <property type="entry name" value="PNPase_PH_RNA-bd_bac/org-type"/>
</dbReference>
<dbReference type="InterPro" id="IPR004087">
    <property type="entry name" value="KH_dom"/>
</dbReference>
<dbReference type="SUPFAM" id="SSF54211">
    <property type="entry name" value="Ribosomal protein S5 domain 2-like"/>
    <property type="match status" value="2"/>
</dbReference>
<dbReference type="GO" id="GO:0006396">
    <property type="term" value="P:RNA processing"/>
    <property type="evidence" value="ECO:0007669"/>
    <property type="project" value="InterPro"/>
</dbReference>
<keyword evidence="2 8" id="KW-0963">Cytoplasm</keyword>
<evidence type="ECO:0000256" key="1">
    <source>
        <dbReference type="ARBA" id="ARBA00007404"/>
    </source>
</evidence>
<evidence type="ECO:0000256" key="5">
    <source>
        <dbReference type="ARBA" id="ARBA00022723"/>
    </source>
</evidence>
<dbReference type="InterPro" id="IPR012340">
    <property type="entry name" value="NA-bd_OB-fold"/>
</dbReference>
<dbReference type="InterPro" id="IPR020568">
    <property type="entry name" value="Ribosomal_Su5_D2-typ_SF"/>
</dbReference>
<keyword evidence="6 8" id="KW-0460">Magnesium</keyword>
<dbReference type="NCBIfam" id="NF008805">
    <property type="entry name" value="PRK11824.1"/>
    <property type="match status" value="1"/>
</dbReference>
<dbReference type="PROSITE" id="PS50126">
    <property type="entry name" value="S1"/>
    <property type="match status" value="1"/>
</dbReference>
<dbReference type="InterPro" id="IPR012162">
    <property type="entry name" value="PNPase"/>
</dbReference>
<comment type="catalytic activity">
    <reaction evidence="8">
        <text>RNA(n+1) + phosphate = RNA(n) + a ribonucleoside 5'-diphosphate</text>
        <dbReference type="Rhea" id="RHEA:22096"/>
        <dbReference type="Rhea" id="RHEA-COMP:14527"/>
        <dbReference type="Rhea" id="RHEA-COMP:17342"/>
        <dbReference type="ChEBI" id="CHEBI:43474"/>
        <dbReference type="ChEBI" id="CHEBI:57930"/>
        <dbReference type="ChEBI" id="CHEBI:140395"/>
        <dbReference type="EC" id="2.7.7.8"/>
    </reaction>
</comment>
<organism evidence="10 11">
    <name type="scientific">candidate division Kazan bacterium</name>
    <dbReference type="NCBI Taxonomy" id="2202143"/>
    <lineage>
        <taxon>Bacteria</taxon>
        <taxon>Bacteria division Kazan-3B-28</taxon>
    </lineage>
</organism>
<evidence type="ECO:0000256" key="3">
    <source>
        <dbReference type="ARBA" id="ARBA00022679"/>
    </source>
</evidence>
<dbReference type="Pfam" id="PF00575">
    <property type="entry name" value="S1"/>
    <property type="match status" value="1"/>
</dbReference>
<comment type="cofactor">
    <cofactor evidence="8">
        <name>Mg(2+)</name>
        <dbReference type="ChEBI" id="CHEBI:18420"/>
    </cofactor>
</comment>
<dbReference type="InterPro" id="IPR015847">
    <property type="entry name" value="ExoRNase_PH_dom2"/>
</dbReference>
<dbReference type="Gene3D" id="3.30.1370.10">
    <property type="entry name" value="K Homology domain, type 1"/>
    <property type="match status" value="1"/>
</dbReference>
<dbReference type="FunFam" id="3.30.230.70:FF:000002">
    <property type="entry name" value="Polyribonucleotide nucleotidyltransferase"/>
    <property type="match status" value="1"/>
</dbReference>
<dbReference type="CDD" id="cd02393">
    <property type="entry name" value="KH-I_PNPase"/>
    <property type="match status" value="1"/>
</dbReference>
<dbReference type="InterPro" id="IPR036345">
    <property type="entry name" value="ExoRNase_PH_dom2_sf"/>
</dbReference>
<dbReference type="Proteomes" id="UP000281261">
    <property type="component" value="Unassembled WGS sequence"/>
</dbReference>